<dbReference type="GO" id="GO:0005634">
    <property type="term" value="C:nucleus"/>
    <property type="evidence" value="ECO:0007669"/>
    <property type="project" value="TreeGrafter"/>
</dbReference>
<gene>
    <name evidence="2" type="ORF">GIB67_012055</name>
</gene>
<organism evidence="2 3">
    <name type="scientific">Kingdonia uniflora</name>
    <dbReference type="NCBI Taxonomy" id="39325"/>
    <lineage>
        <taxon>Eukaryota</taxon>
        <taxon>Viridiplantae</taxon>
        <taxon>Streptophyta</taxon>
        <taxon>Embryophyta</taxon>
        <taxon>Tracheophyta</taxon>
        <taxon>Spermatophyta</taxon>
        <taxon>Magnoliopsida</taxon>
        <taxon>Ranunculales</taxon>
        <taxon>Circaeasteraceae</taxon>
        <taxon>Kingdonia</taxon>
    </lineage>
</organism>
<keyword evidence="3" id="KW-1185">Reference proteome</keyword>
<dbReference type="GO" id="GO:0017126">
    <property type="term" value="P:nucleologenesis"/>
    <property type="evidence" value="ECO:0007669"/>
    <property type="project" value="TreeGrafter"/>
</dbReference>
<feature type="compositionally biased region" description="Basic residues" evidence="1">
    <location>
        <begin position="197"/>
        <end position="208"/>
    </location>
</feature>
<dbReference type="GO" id="GO:1901259">
    <property type="term" value="P:chloroplast rRNA processing"/>
    <property type="evidence" value="ECO:0007669"/>
    <property type="project" value="TreeGrafter"/>
</dbReference>
<dbReference type="OrthoDB" id="409625at2759"/>
<dbReference type="PANTHER" id="PTHR33415">
    <property type="entry name" value="PROTEIN EMBRYO DEFECTIVE 514"/>
    <property type="match status" value="1"/>
</dbReference>
<sequence length="208" mass="23491">MAEVIAEIPEIATITTTEEKTMDIVPDETRSNEVDTNGDGKRSREEEEGENADASKKQRVEKCVDEERQEAKESANLGPKKFSSAVEMFDYFYKFLHYWPTNVDINKYELTVFLDLVKKGCPEPEKKVGGGIRSFQVRHHPVWKSRCFFLVRKDDSVDDFSFRKCVDNILSLPEELKIKPDANKALGGRGGGARVGKSSRGRGRGGRN</sequence>
<accession>A0A7J7M0E5</accession>
<protein>
    <submittedName>
        <fullName evidence="2">Uncharacterized protein</fullName>
    </submittedName>
</protein>
<dbReference type="Pfam" id="PF11523">
    <property type="entry name" value="DUF3223"/>
    <property type="match status" value="1"/>
</dbReference>
<feature type="compositionally biased region" description="Basic and acidic residues" evidence="1">
    <location>
        <begin position="17"/>
        <end position="45"/>
    </location>
</feature>
<dbReference type="GO" id="GO:0009507">
    <property type="term" value="C:chloroplast"/>
    <property type="evidence" value="ECO:0007669"/>
    <property type="project" value="TreeGrafter"/>
</dbReference>
<evidence type="ECO:0000256" key="1">
    <source>
        <dbReference type="SAM" id="MobiDB-lite"/>
    </source>
</evidence>
<evidence type="ECO:0000313" key="2">
    <source>
        <dbReference type="EMBL" id="KAF6148280.1"/>
    </source>
</evidence>
<reference evidence="2 3" key="1">
    <citation type="journal article" date="2020" name="IScience">
        <title>Genome Sequencing of the Endangered Kingdonia uniflora (Circaeasteraceae, Ranunculales) Reveals Potential Mechanisms of Evolutionary Specialization.</title>
        <authorList>
            <person name="Sun Y."/>
            <person name="Deng T."/>
            <person name="Zhang A."/>
            <person name="Moore M.J."/>
            <person name="Landis J.B."/>
            <person name="Lin N."/>
            <person name="Zhang H."/>
            <person name="Zhang X."/>
            <person name="Huang J."/>
            <person name="Zhang X."/>
            <person name="Sun H."/>
            <person name="Wang H."/>
        </authorList>
    </citation>
    <scope>NUCLEOTIDE SEQUENCE [LARGE SCALE GENOMIC DNA]</scope>
    <source>
        <strain evidence="2">TB1705</strain>
        <tissue evidence="2">Leaf</tissue>
    </source>
</reference>
<dbReference type="Proteomes" id="UP000541444">
    <property type="component" value="Unassembled WGS sequence"/>
</dbReference>
<comment type="caution">
    <text evidence="2">The sequence shown here is derived from an EMBL/GenBank/DDBJ whole genome shotgun (WGS) entry which is preliminary data.</text>
</comment>
<proteinExistence type="predicted"/>
<name>A0A7J7M0E5_9MAGN</name>
<dbReference type="AlphaFoldDB" id="A0A7J7M0E5"/>
<evidence type="ECO:0000313" key="3">
    <source>
        <dbReference type="Proteomes" id="UP000541444"/>
    </source>
</evidence>
<feature type="region of interest" description="Disordered" evidence="1">
    <location>
        <begin position="1"/>
        <end position="76"/>
    </location>
</feature>
<dbReference type="Gene3D" id="3.10.450.40">
    <property type="match status" value="1"/>
</dbReference>
<dbReference type="EMBL" id="JACGCM010001854">
    <property type="protein sequence ID" value="KAF6148280.1"/>
    <property type="molecule type" value="Genomic_DNA"/>
</dbReference>
<dbReference type="FunFam" id="3.10.450.40:FF:000016">
    <property type="entry name" value="Predicted protein"/>
    <property type="match status" value="1"/>
</dbReference>
<dbReference type="PANTHER" id="PTHR33415:SF12">
    <property type="entry name" value="PROTEIN EMBRYO DEFECTIVE 514"/>
    <property type="match status" value="1"/>
</dbReference>
<dbReference type="GO" id="GO:0009658">
    <property type="term" value="P:chloroplast organization"/>
    <property type="evidence" value="ECO:0007669"/>
    <property type="project" value="TreeGrafter"/>
</dbReference>
<feature type="compositionally biased region" description="Basic and acidic residues" evidence="1">
    <location>
        <begin position="53"/>
        <end position="73"/>
    </location>
</feature>
<feature type="region of interest" description="Disordered" evidence="1">
    <location>
        <begin position="183"/>
        <end position="208"/>
    </location>
</feature>
<feature type="compositionally biased region" description="Low complexity" evidence="1">
    <location>
        <begin position="1"/>
        <end position="16"/>
    </location>
</feature>
<dbReference type="InterPro" id="IPR044673">
    <property type="entry name" value="DCL-like"/>
</dbReference>